<gene>
    <name evidence="1" type="ORF">OSB1V03_LOCUS1857</name>
</gene>
<dbReference type="EMBL" id="CAJPIZ010000589">
    <property type="protein sequence ID" value="CAG2101816.1"/>
    <property type="molecule type" value="Genomic_DNA"/>
</dbReference>
<sequence length="258" mass="29396">MINWRNEFVGGIERIYFDKTGKQIAAPKESVNRREAENFYSLGDLVKAIDITVFINIGKCMIGCIVKAHLRKQCMKIVSCFWACITNRNEDPTLKKVVELTVSQRLMIAVGMVDDPRDQNRTELERHDVVKFAACGGKCLIVHLPQGINNPSEFSDQPIEYPLRFRWTLDSCWSSYISVSSLCPYCLANGQRLCLPPEYRGYEFSSSDSPLRFGLISHQMDRDHLLSRIVRSIQIAAIPRRGSAIARVSVNHLQNTNR</sequence>
<dbReference type="AlphaFoldDB" id="A0A7R9PV14"/>
<keyword evidence="2" id="KW-1185">Reference proteome</keyword>
<protein>
    <submittedName>
        <fullName evidence="1">Uncharacterized protein</fullName>
    </submittedName>
</protein>
<reference evidence="1" key="1">
    <citation type="submission" date="2020-11" db="EMBL/GenBank/DDBJ databases">
        <authorList>
            <person name="Tran Van P."/>
        </authorList>
    </citation>
    <scope>NUCLEOTIDE SEQUENCE</scope>
</reference>
<organism evidence="1">
    <name type="scientific">Medioppia subpectinata</name>
    <dbReference type="NCBI Taxonomy" id="1979941"/>
    <lineage>
        <taxon>Eukaryota</taxon>
        <taxon>Metazoa</taxon>
        <taxon>Ecdysozoa</taxon>
        <taxon>Arthropoda</taxon>
        <taxon>Chelicerata</taxon>
        <taxon>Arachnida</taxon>
        <taxon>Acari</taxon>
        <taxon>Acariformes</taxon>
        <taxon>Sarcoptiformes</taxon>
        <taxon>Oribatida</taxon>
        <taxon>Brachypylina</taxon>
        <taxon>Oppioidea</taxon>
        <taxon>Oppiidae</taxon>
        <taxon>Medioppia</taxon>
    </lineage>
</organism>
<name>A0A7R9PV14_9ACAR</name>
<evidence type="ECO:0000313" key="1">
    <source>
        <dbReference type="EMBL" id="CAD7621386.1"/>
    </source>
</evidence>
<accession>A0A7R9PV14</accession>
<dbReference type="EMBL" id="OC855164">
    <property type="protein sequence ID" value="CAD7621386.1"/>
    <property type="molecule type" value="Genomic_DNA"/>
</dbReference>
<dbReference type="Proteomes" id="UP000759131">
    <property type="component" value="Unassembled WGS sequence"/>
</dbReference>
<evidence type="ECO:0000313" key="2">
    <source>
        <dbReference type="Proteomes" id="UP000759131"/>
    </source>
</evidence>
<proteinExistence type="predicted"/>